<dbReference type="Proteomes" id="UP000634668">
    <property type="component" value="Unassembled WGS sequence"/>
</dbReference>
<comment type="subcellular location">
    <subcellularLocation>
        <location evidence="1">Membrane</location>
        <topology evidence="1">Single-pass membrane protein</topology>
    </subcellularLocation>
</comment>
<dbReference type="GO" id="GO:0016020">
    <property type="term" value="C:membrane"/>
    <property type="evidence" value="ECO:0007669"/>
    <property type="project" value="UniProtKB-SubCell"/>
</dbReference>
<dbReference type="PANTHER" id="PTHR34478">
    <property type="entry name" value="PROTEIN LEMA"/>
    <property type="match status" value="1"/>
</dbReference>
<evidence type="ECO:0000256" key="3">
    <source>
        <dbReference type="ARBA" id="ARBA00022692"/>
    </source>
</evidence>
<dbReference type="Gene3D" id="1.20.1440.20">
    <property type="entry name" value="LemA-like domain"/>
    <property type="match status" value="1"/>
</dbReference>
<dbReference type="Pfam" id="PF04011">
    <property type="entry name" value="LemA"/>
    <property type="match status" value="1"/>
</dbReference>
<name>A0A918MRJ2_9FLAO</name>
<protein>
    <submittedName>
        <fullName evidence="6">LemA family protein</fullName>
    </submittedName>
</protein>
<proteinExistence type="inferred from homology"/>
<gene>
    <name evidence="6" type="ORF">GCM10007383_34440</name>
</gene>
<dbReference type="RefSeq" id="WP_026814528.1">
    <property type="nucleotide sequence ID" value="NZ_BMWP01000032.1"/>
</dbReference>
<dbReference type="PANTHER" id="PTHR34478:SF2">
    <property type="entry name" value="MEMBRANE PROTEIN"/>
    <property type="match status" value="1"/>
</dbReference>
<evidence type="ECO:0000313" key="6">
    <source>
        <dbReference type="EMBL" id="GGW47501.1"/>
    </source>
</evidence>
<reference evidence="6" key="1">
    <citation type="journal article" date="2014" name="Int. J. Syst. Evol. Microbiol.">
        <title>Complete genome sequence of Corynebacterium casei LMG S-19264T (=DSM 44701T), isolated from a smear-ripened cheese.</title>
        <authorList>
            <consortium name="US DOE Joint Genome Institute (JGI-PGF)"/>
            <person name="Walter F."/>
            <person name="Albersmeier A."/>
            <person name="Kalinowski J."/>
            <person name="Ruckert C."/>
        </authorList>
    </citation>
    <scope>NUCLEOTIDE SEQUENCE</scope>
    <source>
        <strain evidence="6">KCTC 12113</strain>
    </source>
</reference>
<keyword evidence="5" id="KW-0472">Membrane</keyword>
<keyword evidence="3" id="KW-0812">Transmembrane</keyword>
<evidence type="ECO:0000256" key="5">
    <source>
        <dbReference type="ARBA" id="ARBA00023136"/>
    </source>
</evidence>
<dbReference type="InterPro" id="IPR007156">
    <property type="entry name" value="MamQ_LemA"/>
</dbReference>
<organism evidence="6 7">
    <name type="scientific">Arenibacter certesii</name>
    <dbReference type="NCBI Taxonomy" id="228955"/>
    <lineage>
        <taxon>Bacteria</taxon>
        <taxon>Pseudomonadati</taxon>
        <taxon>Bacteroidota</taxon>
        <taxon>Flavobacteriia</taxon>
        <taxon>Flavobacteriales</taxon>
        <taxon>Flavobacteriaceae</taxon>
        <taxon>Arenibacter</taxon>
    </lineage>
</organism>
<dbReference type="EMBL" id="BMWP01000032">
    <property type="protein sequence ID" value="GGW47501.1"/>
    <property type="molecule type" value="Genomic_DNA"/>
</dbReference>
<dbReference type="SUPFAM" id="SSF140478">
    <property type="entry name" value="LemA-like"/>
    <property type="match status" value="1"/>
</dbReference>
<keyword evidence="4" id="KW-1133">Transmembrane helix</keyword>
<comment type="similarity">
    <text evidence="2">Belongs to the LemA family.</text>
</comment>
<dbReference type="AlphaFoldDB" id="A0A918MRJ2"/>
<accession>A0A918MRJ2</accession>
<evidence type="ECO:0000256" key="2">
    <source>
        <dbReference type="ARBA" id="ARBA00008854"/>
    </source>
</evidence>
<keyword evidence="7" id="KW-1185">Reference proteome</keyword>
<dbReference type="InterPro" id="IPR023353">
    <property type="entry name" value="LemA-like_dom_sf"/>
</dbReference>
<comment type="caution">
    <text evidence="6">The sequence shown here is derived from an EMBL/GenBank/DDBJ whole genome shotgun (WGS) entry which is preliminary data.</text>
</comment>
<sequence length="199" mass="22461">MKKWLIPVIVIIIIAFGLYRWGVGFNNTAIKLNENVSEAWGNVQTSYQRRNDLIGNLVKTVQGAADFERNTLTDVIEARSKATQTTIDPSNITAEQLQEFNQAQGGLSSALSRLLVTVERYPDLKANQNFLKLQDELTSTENTIQTSRTRFNEAIKPYNNHVKTFPNSILAGWLGFDDKPYFDSEPGAEKPVDVEFDFN</sequence>
<reference evidence="6" key="2">
    <citation type="submission" date="2020-09" db="EMBL/GenBank/DDBJ databases">
        <authorList>
            <person name="Sun Q."/>
            <person name="Kim S."/>
        </authorList>
    </citation>
    <scope>NUCLEOTIDE SEQUENCE</scope>
    <source>
        <strain evidence="6">KCTC 12113</strain>
    </source>
</reference>
<evidence type="ECO:0000313" key="7">
    <source>
        <dbReference type="Proteomes" id="UP000634668"/>
    </source>
</evidence>
<evidence type="ECO:0000256" key="1">
    <source>
        <dbReference type="ARBA" id="ARBA00004167"/>
    </source>
</evidence>
<evidence type="ECO:0000256" key="4">
    <source>
        <dbReference type="ARBA" id="ARBA00022989"/>
    </source>
</evidence>